<feature type="domain" description="TauD/TfdA-like" evidence="4">
    <location>
        <begin position="11"/>
        <end position="264"/>
    </location>
</feature>
<evidence type="ECO:0000256" key="3">
    <source>
        <dbReference type="ARBA" id="ARBA00023004"/>
    </source>
</evidence>
<proteinExistence type="predicted"/>
<sequence length="267" mass="29959">MPHSKIGGGVTELQPFGAILDAADRGDDLRAIPVGELEELTLQHRVLVVRGLDMLPKDELVEYCRGWGELLEWHFGHVLDLDIREDPQNYLFTKGDVPFHWDGAFAASTPRFFLFQCLQAPPAGGGGETVFSDTARVLREASPSDIALWEKIEITYRTDKVEHYGGQVTERLLSTHPVTGERTIRFAEPLPPEQYLNPLFLTVDGVSPEEGAAALEDLTRRLHDPSVCYAHEWQDNDVVVVDNNALVHGRNPFRGDSTRRLQRVQIV</sequence>
<evidence type="ECO:0000313" key="6">
    <source>
        <dbReference type="Proteomes" id="UP001500879"/>
    </source>
</evidence>
<comment type="cofactor">
    <cofactor evidence="1">
        <name>Fe(2+)</name>
        <dbReference type="ChEBI" id="CHEBI:29033"/>
    </cofactor>
</comment>
<name>A0ABP3IFY4_9ACTN</name>
<comment type="caution">
    <text evidence="5">The sequence shown here is derived from an EMBL/GenBank/DDBJ whole genome shotgun (WGS) entry which is preliminary data.</text>
</comment>
<evidence type="ECO:0000256" key="2">
    <source>
        <dbReference type="ARBA" id="ARBA00023002"/>
    </source>
</evidence>
<keyword evidence="2" id="KW-0560">Oxidoreductase</keyword>
<evidence type="ECO:0000259" key="4">
    <source>
        <dbReference type="Pfam" id="PF02668"/>
    </source>
</evidence>
<accession>A0ABP3IFY4</accession>
<dbReference type="RefSeq" id="WP_344022180.1">
    <property type="nucleotide sequence ID" value="NZ_BAAABX010000019.1"/>
</dbReference>
<dbReference type="PANTHER" id="PTHR10696">
    <property type="entry name" value="GAMMA-BUTYROBETAINE HYDROXYLASE-RELATED"/>
    <property type="match status" value="1"/>
</dbReference>
<dbReference type="GO" id="GO:0051213">
    <property type="term" value="F:dioxygenase activity"/>
    <property type="evidence" value="ECO:0007669"/>
    <property type="project" value="UniProtKB-KW"/>
</dbReference>
<evidence type="ECO:0000313" key="5">
    <source>
        <dbReference type="EMBL" id="GAA0398798.1"/>
    </source>
</evidence>
<evidence type="ECO:0000256" key="1">
    <source>
        <dbReference type="ARBA" id="ARBA00001954"/>
    </source>
</evidence>
<dbReference type="Pfam" id="PF02668">
    <property type="entry name" value="TauD"/>
    <property type="match status" value="1"/>
</dbReference>
<organism evidence="5 6">
    <name type="scientific">Streptomyces luteireticuli</name>
    <dbReference type="NCBI Taxonomy" id="173858"/>
    <lineage>
        <taxon>Bacteria</taxon>
        <taxon>Bacillati</taxon>
        <taxon>Actinomycetota</taxon>
        <taxon>Actinomycetes</taxon>
        <taxon>Kitasatosporales</taxon>
        <taxon>Streptomycetaceae</taxon>
        <taxon>Streptomyces</taxon>
    </lineage>
</organism>
<dbReference type="Gene3D" id="3.60.130.10">
    <property type="entry name" value="Clavaminate synthase-like"/>
    <property type="match status" value="1"/>
</dbReference>
<reference evidence="6" key="1">
    <citation type="journal article" date="2019" name="Int. J. Syst. Evol. Microbiol.">
        <title>The Global Catalogue of Microorganisms (GCM) 10K type strain sequencing project: providing services to taxonomists for standard genome sequencing and annotation.</title>
        <authorList>
            <consortium name="The Broad Institute Genomics Platform"/>
            <consortium name="The Broad Institute Genome Sequencing Center for Infectious Disease"/>
            <person name="Wu L."/>
            <person name="Ma J."/>
        </authorList>
    </citation>
    <scope>NUCLEOTIDE SEQUENCE [LARGE SCALE GENOMIC DNA]</scope>
    <source>
        <strain evidence="6">JCM 4788</strain>
    </source>
</reference>
<gene>
    <name evidence="5" type="ORF">GCM10010357_19880</name>
</gene>
<dbReference type="PANTHER" id="PTHR10696:SF53">
    <property type="entry name" value="TYROSINE ISONITRILE DESATURASE"/>
    <property type="match status" value="1"/>
</dbReference>
<keyword evidence="5" id="KW-0223">Dioxygenase</keyword>
<dbReference type="EMBL" id="BAAABX010000019">
    <property type="protein sequence ID" value="GAA0398798.1"/>
    <property type="molecule type" value="Genomic_DNA"/>
</dbReference>
<dbReference type="InterPro" id="IPR050411">
    <property type="entry name" value="AlphaKG_dependent_hydroxylases"/>
</dbReference>
<keyword evidence="3" id="KW-0408">Iron</keyword>
<protein>
    <submittedName>
        <fullName evidence="5">TauD/TfdA family dioxygenase</fullName>
    </submittedName>
</protein>
<dbReference type="SUPFAM" id="SSF51197">
    <property type="entry name" value="Clavaminate synthase-like"/>
    <property type="match status" value="1"/>
</dbReference>
<dbReference type="InterPro" id="IPR003819">
    <property type="entry name" value="TauD/TfdA-like"/>
</dbReference>
<dbReference type="Proteomes" id="UP001500879">
    <property type="component" value="Unassembled WGS sequence"/>
</dbReference>
<keyword evidence="6" id="KW-1185">Reference proteome</keyword>
<dbReference type="InterPro" id="IPR042098">
    <property type="entry name" value="TauD-like_sf"/>
</dbReference>